<name>A0A5M6D3M4_9BACT</name>
<reference evidence="3 4" key="1">
    <citation type="submission" date="2019-08" db="EMBL/GenBank/DDBJ databases">
        <authorList>
            <person name="Dhanesh K."/>
            <person name="Kumar G."/>
            <person name="Sasikala C."/>
            <person name="Venkata Ramana C."/>
        </authorList>
    </citation>
    <scope>NUCLEOTIDE SEQUENCE [LARGE SCALE GENOMIC DNA]</scope>
    <source>
        <strain evidence="3 4">JC645</strain>
    </source>
</reference>
<evidence type="ECO:0000313" key="4">
    <source>
        <dbReference type="Proteomes" id="UP000324479"/>
    </source>
</evidence>
<proteinExistence type="inferred from homology"/>
<feature type="coiled-coil region" evidence="2">
    <location>
        <begin position="108"/>
        <end position="226"/>
    </location>
</feature>
<dbReference type="Proteomes" id="UP000324479">
    <property type="component" value="Unassembled WGS sequence"/>
</dbReference>
<evidence type="ECO:0000256" key="2">
    <source>
        <dbReference type="SAM" id="Coils"/>
    </source>
</evidence>
<keyword evidence="2" id="KW-0175">Coiled coil</keyword>
<accession>A0A5M6D3M4</accession>
<sequence>MSIFSRVSDIINANVSDLLDRAEDPEKMVKMLIFEMEDQIGTARQGVAKAMAGEKKLEANLNKNRQESAAWHAKAEAALERGDEDLARQCLARKKEYDRIADSLQPQWERARRTSDALKSDLRRVEEKLDEAIRRRDSLIARQMAAEAQWQVQNVAPSMNRVQRSFDKFDRMERRVEDLEAEAAAVMELNDASNELDREVEQKTRAAEVELELAALKVQVANKKDE</sequence>
<gene>
    <name evidence="3" type="ORF">FYK55_14880</name>
</gene>
<dbReference type="RefSeq" id="WP_150077239.1">
    <property type="nucleotide sequence ID" value="NZ_VWOX01000008.1"/>
</dbReference>
<comment type="caution">
    <text evidence="3">The sequence shown here is derived from an EMBL/GenBank/DDBJ whole genome shotgun (WGS) entry which is preliminary data.</text>
</comment>
<dbReference type="PANTHER" id="PTHR31088">
    <property type="entry name" value="MEMBRANE-ASSOCIATED PROTEIN VIPP1, CHLOROPLASTIC"/>
    <property type="match status" value="1"/>
</dbReference>
<protein>
    <submittedName>
        <fullName evidence="3">Phage shock protein A</fullName>
    </submittedName>
</protein>
<dbReference type="EMBL" id="VWOX01000008">
    <property type="protein sequence ID" value="KAA5542091.1"/>
    <property type="molecule type" value="Genomic_DNA"/>
</dbReference>
<dbReference type="PANTHER" id="PTHR31088:SF6">
    <property type="entry name" value="PHAGE SHOCK PROTEIN A"/>
    <property type="match status" value="1"/>
</dbReference>
<evidence type="ECO:0000256" key="1">
    <source>
        <dbReference type="ARBA" id="ARBA00043985"/>
    </source>
</evidence>
<keyword evidence="4" id="KW-1185">Reference proteome</keyword>
<dbReference type="Pfam" id="PF04012">
    <property type="entry name" value="PspA_IM30"/>
    <property type="match status" value="1"/>
</dbReference>
<organism evidence="3 4">
    <name type="scientific">Roseiconus nitratireducens</name>
    <dbReference type="NCBI Taxonomy" id="2605748"/>
    <lineage>
        <taxon>Bacteria</taxon>
        <taxon>Pseudomonadati</taxon>
        <taxon>Planctomycetota</taxon>
        <taxon>Planctomycetia</taxon>
        <taxon>Pirellulales</taxon>
        <taxon>Pirellulaceae</taxon>
        <taxon>Roseiconus</taxon>
    </lineage>
</organism>
<dbReference type="AlphaFoldDB" id="A0A5M6D3M4"/>
<dbReference type="InterPro" id="IPR007157">
    <property type="entry name" value="PspA_VIPP1"/>
</dbReference>
<evidence type="ECO:0000313" key="3">
    <source>
        <dbReference type="EMBL" id="KAA5542091.1"/>
    </source>
</evidence>
<comment type="similarity">
    <text evidence="1">Belongs to the PspA/Vipp/IM30 family.</text>
</comment>